<evidence type="ECO:0000313" key="1">
    <source>
        <dbReference type="EMBL" id="CAI9711192.1"/>
    </source>
</evidence>
<organism evidence="1 2">
    <name type="scientific">Rangifer tarandus platyrhynchus</name>
    <name type="common">Svalbard reindeer</name>
    <dbReference type="NCBI Taxonomy" id="3082113"/>
    <lineage>
        <taxon>Eukaryota</taxon>
        <taxon>Metazoa</taxon>
        <taxon>Chordata</taxon>
        <taxon>Craniata</taxon>
        <taxon>Vertebrata</taxon>
        <taxon>Euteleostomi</taxon>
        <taxon>Mammalia</taxon>
        <taxon>Eutheria</taxon>
        <taxon>Laurasiatheria</taxon>
        <taxon>Artiodactyla</taxon>
        <taxon>Ruminantia</taxon>
        <taxon>Pecora</taxon>
        <taxon>Cervidae</taxon>
        <taxon>Odocoileinae</taxon>
        <taxon>Rangifer</taxon>
    </lineage>
</organism>
<reference evidence="1" key="1">
    <citation type="submission" date="2023-05" db="EMBL/GenBank/DDBJ databases">
        <authorList>
            <consortium name="ELIXIR-Norway"/>
        </authorList>
    </citation>
    <scope>NUCLEOTIDE SEQUENCE</scope>
</reference>
<evidence type="ECO:0000313" key="2">
    <source>
        <dbReference type="Proteomes" id="UP001162501"/>
    </source>
</evidence>
<gene>
    <name evidence="1" type="ORF">MRATA1EN3_LOCUS22405</name>
</gene>
<sequence>MVQPPGRLSAGRLLPGGPCVAAKTLSSHGLLLARGRQPLLSWVSALRCFRGGQHGRPAWISTEPTLVPGGSSIAPGEKASPPTFAPVGPVSCMKSWSFEETQDPGAQGPGGPGFATPLAILGYRNVALRFQRQLFGTSWQRKLLNRNLEVLSSTARDPQPDAAGVSPELRPRVQWRLARKHIRPAEQPGRVQSSPAAQRERRVCAAKVVATMSQGCPGGRHQSCRDPPALVRRQAGRQPVLGPLGHCGVSVHMRSLL</sequence>
<dbReference type="Proteomes" id="UP001162501">
    <property type="component" value="Chromosome 6"/>
</dbReference>
<dbReference type="EMBL" id="OX596090">
    <property type="protein sequence ID" value="CAI9711192.1"/>
    <property type="molecule type" value="Genomic_DNA"/>
</dbReference>
<accession>A0ACB0FEE6</accession>
<name>A0ACB0FEE6_RANTA</name>
<proteinExistence type="predicted"/>
<protein>
    <submittedName>
        <fullName evidence="1">Uncharacterized protein</fullName>
    </submittedName>
</protein>